<sequence>MGCPVVTCTYIHFTTNSWTFTSLQQVPIGLRTRRPLPVDLDAAPAVLAVLLLDLAARPEPPVRDPDHQAALEHEGAAPGADLGRLELSAPRALVAVGVRAVPAHDVVQARAAGDEAALAALLGVVAALDQAHELAHGVAVVPRRAERVLADQPARREDDKVGDGGACVVRRRRQHGEDAGVRVVEADAADGVEAAKVVLVGVIVAVPRDDVEGRVRLRRLVQAVGKLGRHRVRVGPVERHAAAVLVKGRQRRLEVPRVGEPVGSDGPQLRQREVALVQLQGVAARGARGQVDGELDAARDHGDLHGPDQQPALLGADVQHALLRDEEEVAVRRVEGMFCVHRLGRREDVYANS</sequence>
<organism evidence="1 2">
    <name type="scientific">Diaporthe vaccinii</name>
    <dbReference type="NCBI Taxonomy" id="105482"/>
    <lineage>
        <taxon>Eukaryota</taxon>
        <taxon>Fungi</taxon>
        <taxon>Dikarya</taxon>
        <taxon>Ascomycota</taxon>
        <taxon>Pezizomycotina</taxon>
        <taxon>Sordariomycetes</taxon>
        <taxon>Sordariomycetidae</taxon>
        <taxon>Diaporthales</taxon>
        <taxon>Diaporthaceae</taxon>
        <taxon>Diaporthe</taxon>
        <taxon>Diaporthe eres species complex</taxon>
    </lineage>
</organism>
<protein>
    <submittedName>
        <fullName evidence="1">Uncharacterized protein</fullName>
    </submittedName>
</protein>
<dbReference type="Proteomes" id="UP001600888">
    <property type="component" value="Unassembled WGS sequence"/>
</dbReference>
<accession>A0ABR4E9P0</accession>
<reference evidence="1 2" key="1">
    <citation type="submission" date="2024-03" db="EMBL/GenBank/DDBJ databases">
        <title>A high-quality draft genome sequence of Diaporthe vaccinii, a causative agent of upright dieback and viscid rot disease in cranberry plants.</title>
        <authorList>
            <person name="Sarrasin M."/>
            <person name="Lang B.F."/>
            <person name="Burger G."/>
        </authorList>
    </citation>
    <scope>NUCLEOTIDE SEQUENCE [LARGE SCALE GENOMIC DNA]</scope>
    <source>
        <strain evidence="1 2">IS7</strain>
    </source>
</reference>
<evidence type="ECO:0000313" key="2">
    <source>
        <dbReference type="Proteomes" id="UP001600888"/>
    </source>
</evidence>
<dbReference type="EMBL" id="JBAWTH010000079">
    <property type="protein sequence ID" value="KAL2279158.1"/>
    <property type="molecule type" value="Genomic_DNA"/>
</dbReference>
<proteinExistence type="predicted"/>
<name>A0ABR4E9P0_9PEZI</name>
<gene>
    <name evidence="1" type="ORF">FJTKL_13723</name>
</gene>
<evidence type="ECO:0000313" key="1">
    <source>
        <dbReference type="EMBL" id="KAL2279158.1"/>
    </source>
</evidence>
<comment type="caution">
    <text evidence="1">The sequence shown here is derived from an EMBL/GenBank/DDBJ whole genome shotgun (WGS) entry which is preliminary data.</text>
</comment>
<keyword evidence="2" id="KW-1185">Reference proteome</keyword>